<evidence type="ECO:0000313" key="2">
    <source>
        <dbReference type="EMBL" id="CAI9171890.1"/>
    </source>
</evidence>
<dbReference type="Proteomes" id="UP001176941">
    <property type="component" value="Chromosome 31"/>
</dbReference>
<feature type="compositionally biased region" description="Pro residues" evidence="1">
    <location>
        <begin position="102"/>
        <end position="112"/>
    </location>
</feature>
<name>A0ABN8ZEJ4_RANTA</name>
<keyword evidence="3" id="KW-1185">Reference proteome</keyword>
<sequence>MDFTLCSDTIQGPGLVQRAQARCALTSDSGSAALTVQAPPSMVFASISSVSRPKRLASAWPSSRLSLPSPPFCRSPPGDPQAPLPRALTQDGPLNAGEEHPPTPSTGGPPPRPHAELLGLQISGPMSPNSQLLARSPGDLPAPGNWRPNTKHRGCSETRGLGSMRQ</sequence>
<gene>
    <name evidence="2" type="ORF">MRATA1EN1_LOCUS20852</name>
</gene>
<reference evidence="2" key="1">
    <citation type="submission" date="2023-04" db="EMBL/GenBank/DDBJ databases">
        <authorList>
            <consortium name="ELIXIR-Norway"/>
        </authorList>
    </citation>
    <scope>NUCLEOTIDE SEQUENCE [LARGE SCALE GENOMIC DNA]</scope>
</reference>
<feature type="compositionally biased region" description="Polar residues" evidence="1">
    <location>
        <begin position="124"/>
        <end position="133"/>
    </location>
</feature>
<accession>A0ABN8ZEJ4</accession>
<feature type="compositionally biased region" description="Pro residues" evidence="1">
    <location>
        <begin position="68"/>
        <end position="83"/>
    </location>
</feature>
<proteinExistence type="predicted"/>
<protein>
    <submittedName>
        <fullName evidence="2">Uncharacterized protein</fullName>
    </submittedName>
</protein>
<organism evidence="2 3">
    <name type="scientific">Rangifer tarandus platyrhynchus</name>
    <name type="common">Svalbard reindeer</name>
    <dbReference type="NCBI Taxonomy" id="3082113"/>
    <lineage>
        <taxon>Eukaryota</taxon>
        <taxon>Metazoa</taxon>
        <taxon>Chordata</taxon>
        <taxon>Craniata</taxon>
        <taxon>Vertebrata</taxon>
        <taxon>Euteleostomi</taxon>
        <taxon>Mammalia</taxon>
        <taxon>Eutheria</taxon>
        <taxon>Laurasiatheria</taxon>
        <taxon>Artiodactyla</taxon>
        <taxon>Ruminantia</taxon>
        <taxon>Pecora</taxon>
        <taxon>Cervidae</taxon>
        <taxon>Odocoileinae</taxon>
        <taxon>Rangifer</taxon>
    </lineage>
</organism>
<feature type="region of interest" description="Disordered" evidence="1">
    <location>
        <begin position="61"/>
        <end position="166"/>
    </location>
</feature>
<dbReference type="EMBL" id="OX459967">
    <property type="protein sequence ID" value="CAI9171890.1"/>
    <property type="molecule type" value="Genomic_DNA"/>
</dbReference>
<evidence type="ECO:0000313" key="3">
    <source>
        <dbReference type="Proteomes" id="UP001176941"/>
    </source>
</evidence>
<evidence type="ECO:0000256" key="1">
    <source>
        <dbReference type="SAM" id="MobiDB-lite"/>
    </source>
</evidence>